<dbReference type="VEuPathDB" id="FungiDB:AeMF1_011829"/>
<dbReference type="Pfam" id="PF00069">
    <property type="entry name" value="Pkinase"/>
    <property type="match status" value="2"/>
</dbReference>
<dbReference type="GO" id="GO:0004674">
    <property type="term" value="F:protein serine/threonine kinase activity"/>
    <property type="evidence" value="ECO:0007669"/>
    <property type="project" value="UniProtKB-KW"/>
</dbReference>
<gene>
    <name evidence="6" type="ORF">Ae201684_006355</name>
</gene>
<keyword evidence="1" id="KW-0808">Transferase</keyword>
<dbReference type="VEuPathDB" id="FungiDB:AeMF1_014574"/>
<dbReference type="VEuPathDB" id="FungiDB:AeMF1_007935"/>
<reference evidence="6 7" key="1">
    <citation type="submission" date="2019-07" db="EMBL/GenBank/DDBJ databases">
        <title>Genomics analysis of Aphanomyces spp. identifies a new class of oomycete effector associated with host adaptation.</title>
        <authorList>
            <person name="Gaulin E."/>
        </authorList>
    </citation>
    <scope>NUCLEOTIDE SEQUENCE [LARGE SCALE GENOMIC DNA]</scope>
    <source>
        <strain evidence="6 7">ATCC 201684</strain>
    </source>
</reference>
<dbReference type="InterPro" id="IPR008271">
    <property type="entry name" value="Ser/Thr_kinase_AS"/>
</dbReference>
<dbReference type="PRINTS" id="PR00109">
    <property type="entry name" value="TYRKINASE"/>
</dbReference>
<dbReference type="Gene3D" id="1.10.510.10">
    <property type="entry name" value="Transferase(Phosphotransferase) domain 1"/>
    <property type="match status" value="3"/>
</dbReference>
<protein>
    <recommendedName>
        <fullName evidence="5">Protein kinase domain-containing protein</fullName>
    </recommendedName>
</protein>
<dbReference type="EMBL" id="VJMJ01000083">
    <property type="protein sequence ID" value="KAF0737690.1"/>
    <property type="molecule type" value="Genomic_DNA"/>
</dbReference>
<dbReference type="AlphaFoldDB" id="A0A6G0XC35"/>
<dbReference type="InterPro" id="IPR001245">
    <property type="entry name" value="Ser-Thr/Tyr_kinase_cat_dom"/>
</dbReference>
<comment type="caution">
    <text evidence="6">The sequence shown here is derived from an EMBL/GenBank/DDBJ whole genome shotgun (WGS) entry which is preliminary data.</text>
</comment>
<keyword evidence="7" id="KW-1185">Reference proteome</keyword>
<evidence type="ECO:0000256" key="4">
    <source>
        <dbReference type="PROSITE-ProRule" id="PRU10141"/>
    </source>
</evidence>
<evidence type="ECO:0000259" key="5">
    <source>
        <dbReference type="PROSITE" id="PS50011"/>
    </source>
</evidence>
<dbReference type="PANTHER" id="PTHR44329:SF214">
    <property type="entry name" value="PROTEIN KINASE DOMAIN-CONTAINING PROTEIN"/>
    <property type="match status" value="1"/>
</dbReference>
<dbReference type="InterPro" id="IPR051681">
    <property type="entry name" value="Ser/Thr_Kinases-Pseudokinases"/>
</dbReference>
<proteinExistence type="predicted"/>
<dbReference type="InterPro" id="IPR000719">
    <property type="entry name" value="Prot_kinase_dom"/>
</dbReference>
<dbReference type="SUPFAM" id="SSF56112">
    <property type="entry name" value="Protein kinase-like (PK-like)"/>
    <property type="match status" value="3"/>
</dbReference>
<keyword evidence="3 4" id="KW-0067">ATP-binding</keyword>
<keyword evidence="2 4" id="KW-0547">Nucleotide-binding</keyword>
<name>A0A6G0XC35_9STRA</name>
<dbReference type="SMART" id="SM00220">
    <property type="entry name" value="S_TKc"/>
    <property type="match status" value="3"/>
</dbReference>
<dbReference type="PROSITE" id="PS00108">
    <property type="entry name" value="PROTEIN_KINASE_ST"/>
    <property type="match status" value="1"/>
</dbReference>
<sequence length="1046" mass="118557">MQIEKTTQATVESIQDVLKGCLRYIHHAKTEYQPPLRIACAVLELCLKFRINREDILTTGEIVARIARSIALDGVPEVKFPLLTGLMDCLANAHGYLEVILEKTLGWNIFMDESQRETMAISIARELKQIQSNIQSAAAFLDVDLQVQVVGSVEDLVEDMHAMMDKIRRLEYYISRAREDGTLNRQVDNLMEMAIQLQRGLDFYHHNVSLRNLQSNCEFEESVIASLHQVVDAAKDTWRAQKSSRDLPLHKMMEAWMFSSQDIDYNPNNQSTFLGRGASASVYLGRYKGREVAVKHFHSIQVANSMELERSIRKEIKAWREVSTKPFILTLIGVCTKIATPILVCEYCPYTITQYVYMHPEQLIPMVYQLACGLLSLHEAGIIHRDLKGGNVLVTVQGTVAIADFGLSRSTESLLTQHSNTRQFVGTLNWMSPEQRFSPRKMTVQSDIWSFGMTVWQLLCDNIPYRDYSPEEIEEAIRTDDERPGRPEEMSNDNESLWDLITWCWRVDAKERPKASEVVGTWNFIMLKDSVERLSDEKLEHCSVIPLVTLSEWKIDSLEVKLVRRVDSEGFEVMWVGEYAKQQVMIKSRYQDMDAFTKEVSIMAMMKSPHVIALIGVNWTDKSDMKIIMEYMDEGDLQTYLQEHSADDYRWSDKIKHILGIALGLEHIHALGIVHGDFKSRNVLLDFLEGAKLTNFGMAHGVNELNVQHRGSHRWLAPEVLHGAGYSSPADIFAFGVILSEFCTHKLPYHDAVSIDASVIDRLNPAIPVFREENLVYTRVRGRGSRNVVWLAIYSGENCTVKKKLFQNSSTNRDDEYGKLIVECNLLFQIQHPRVVALLGILSVELNDGYDEIAMVMEYMDQGDLFDRLQGSYGRDMVTSGWRGRKVTYALHVAEGLASLHMQSPPVIHRNIKARNILIDSRKGAKIGGFGQACTLPSQGADTSSIGTARWTAPEIVLGETYSEKADIYSYGVFLSELDTHATPYSDLNIDESQILQNVAVGRIRPTFSPDCPVDIRDLARACSESDPALRPSAIEVVRSIMVICF</sequence>
<dbReference type="Pfam" id="PF07714">
    <property type="entry name" value="PK_Tyr_Ser-Thr"/>
    <property type="match status" value="1"/>
</dbReference>
<feature type="binding site" evidence="4">
    <location>
        <position position="295"/>
    </location>
    <ligand>
        <name>ATP</name>
        <dbReference type="ChEBI" id="CHEBI:30616"/>
    </ligand>
</feature>
<evidence type="ECO:0000256" key="2">
    <source>
        <dbReference type="ARBA" id="ARBA00022741"/>
    </source>
</evidence>
<dbReference type="InterPro" id="IPR011009">
    <property type="entry name" value="Kinase-like_dom_sf"/>
</dbReference>
<evidence type="ECO:0000313" key="6">
    <source>
        <dbReference type="EMBL" id="KAF0737690.1"/>
    </source>
</evidence>
<dbReference type="Gene3D" id="3.30.200.20">
    <property type="entry name" value="Phosphorylase Kinase, domain 1"/>
    <property type="match status" value="1"/>
</dbReference>
<feature type="domain" description="Protein kinase" evidence="5">
    <location>
        <begin position="268"/>
        <end position="525"/>
    </location>
</feature>
<evidence type="ECO:0000313" key="7">
    <source>
        <dbReference type="Proteomes" id="UP000481153"/>
    </source>
</evidence>
<dbReference type="PROSITE" id="PS00107">
    <property type="entry name" value="PROTEIN_KINASE_ATP"/>
    <property type="match status" value="1"/>
</dbReference>
<dbReference type="GO" id="GO:0005524">
    <property type="term" value="F:ATP binding"/>
    <property type="evidence" value="ECO:0007669"/>
    <property type="project" value="UniProtKB-UniRule"/>
</dbReference>
<dbReference type="PROSITE" id="PS50011">
    <property type="entry name" value="PROTEIN_KINASE_DOM"/>
    <property type="match status" value="3"/>
</dbReference>
<evidence type="ECO:0000256" key="1">
    <source>
        <dbReference type="ARBA" id="ARBA00022527"/>
    </source>
</evidence>
<feature type="domain" description="Protein kinase" evidence="5">
    <location>
        <begin position="775"/>
        <end position="1043"/>
    </location>
</feature>
<feature type="domain" description="Protein kinase" evidence="5">
    <location>
        <begin position="560"/>
        <end position="791"/>
    </location>
</feature>
<accession>A0A6G0XC35</accession>
<dbReference type="Proteomes" id="UP000481153">
    <property type="component" value="Unassembled WGS sequence"/>
</dbReference>
<evidence type="ECO:0000256" key="3">
    <source>
        <dbReference type="ARBA" id="ARBA00022840"/>
    </source>
</evidence>
<keyword evidence="1" id="KW-0418">Kinase</keyword>
<dbReference type="InterPro" id="IPR017441">
    <property type="entry name" value="Protein_kinase_ATP_BS"/>
</dbReference>
<dbReference type="PANTHER" id="PTHR44329">
    <property type="entry name" value="SERINE/THREONINE-PROTEIN KINASE TNNI3K-RELATED"/>
    <property type="match status" value="1"/>
</dbReference>
<organism evidence="6 7">
    <name type="scientific">Aphanomyces euteiches</name>
    <dbReference type="NCBI Taxonomy" id="100861"/>
    <lineage>
        <taxon>Eukaryota</taxon>
        <taxon>Sar</taxon>
        <taxon>Stramenopiles</taxon>
        <taxon>Oomycota</taxon>
        <taxon>Saprolegniomycetes</taxon>
        <taxon>Saprolegniales</taxon>
        <taxon>Verrucalvaceae</taxon>
        <taxon>Aphanomyces</taxon>
    </lineage>
</organism>
<keyword evidence="1" id="KW-0723">Serine/threonine-protein kinase</keyword>